<feature type="region of interest" description="Disordered" evidence="2">
    <location>
        <begin position="453"/>
        <end position="497"/>
    </location>
</feature>
<dbReference type="AlphaFoldDB" id="A0AAV0SVG6"/>
<dbReference type="Proteomes" id="UP001162031">
    <property type="component" value="Unassembled WGS sequence"/>
</dbReference>
<feature type="compositionally biased region" description="Basic and acidic residues" evidence="2">
    <location>
        <begin position="16"/>
        <end position="37"/>
    </location>
</feature>
<evidence type="ECO:0000256" key="1">
    <source>
        <dbReference type="ARBA" id="ARBA00022737"/>
    </source>
</evidence>
<organism evidence="3 4">
    <name type="scientific">Hyaloperonospora brassicae</name>
    <name type="common">Brassica downy mildew</name>
    <name type="synonym">Peronospora brassicae</name>
    <dbReference type="NCBI Taxonomy" id="162125"/>
    <lineage>
        <taxon>Eukaryota</taxon>
        <taxon>Sar</taxon>
        <taxon>Stramenopiles</taxon>
        <taxon>Oomycota</taxon>
        <taxon>Peronosporomycetes</taxon>
        <taxon>Peronosporales</taxon>
        <taxon>Peronosporaceae</taxon>
        <taxon>Hyaloperonospora</taxon>
    </lineage>
</organism>
<name>A0AAV0SVG6_HYABA</name>
<comment type="caution">
    <text evidence="3">The sequence shown here is derived from an EMBL/GenBank/DDBJ whole genome shotgun (WGS) entry which is preliminary data.</text>
</comment>
<dbReference type="Pfam" id="PF13516">
    <property type="entry name" value="LRR_6"/>
    <property type="match status" value="6"/>
</dbReference>
<dbReference type="Gene3D" id="3.80.10.10">
    <property type="entry name" value="Ribonuclease Inhibitor"/>
    <property type="match status" value="2"/>
</dbReference>
<feature type="region of interest" description="Disordered" evidence="2">
    <location>
        <begin position="16"/>
        <end position="39"/>
    </location>
</feature>
<dbReference type="PANTHER" id="PTHR24111">
    <property type="entry name" value="LEUCINE-RICH REPEAT-CONTAINING PROTEIN 34"/>
    <property type="match status" value="1"/>
</dbReference>
<dbReference type="InterPro" id="IPR001611">
    <property type="entry name" value="Leu-rich_rpt"/>
</dbReference>
<accession>A0AAV0SVG6</accession>
<dbReference type="InterPro" id="IPR052201">
    <property type="entry name" value="LRR-containing_regulator"/>
</dbReference>
<evidence type="ECO:0000313" key="3">
    <source>
        <dbReference type="EMBL" id="CAI5708708.1"/>
    </source>
</evidence>
<feature type="compositionally biased region" description="Low complexity" evidence="2">
    <location>
        <begin position="516"/>
        <end position="527"/>
    </location>
</feature>
<proteinExistence type="predicted"/>
<keyword evidence="1" id="KW-0677">Repeat</keyword>
<dbReference type="SUPFAM" id="SSF52047">
    <property type="entry name" value="RNI-like"/>
    <property type="match status" value="1"/>
</dbReference>
<dbReference type="SMART" id="SM00368">
    <property type="entry name" value="LRR_RI"/>
    <property type="match status" value="8"/>
</dbReference>
<gene>
    <name evidence="3" type="ORF">HBR001_LOCUS142</name>
</gene>
<reference evidence="3" key="1">
    <citation type="submission" date="2022-12" db="EMBL/GenBank/DDBJ databases">
        <authorList>
            <person name="Webb A."/>
        </authorList>
    </citation>
    <scope>NUCLEOTIDE SEQUENCE</scope>
    <source>
        <strain evidence="3">Hp1</strain>
    </source>
</reference>
<feature type="compositionally biased region" description="Low complexity" evidence="2">
    <location>
        <begin position="555"/>
        <end position="570"/>
    </location>
</feature>
<keyword evidence="4" id="KW-1185">Reference proteome</keyword>
<protein>
    <submittedName>
        <fullName evidence="3">Uncharacterized protein</fullName>
    </submittedName>
</protein>
<evidence type="ECO:0000256" key="2">
    <source>
        <dbReference type="SAM" id="MobiDB-lite"/>
    </source>
</evidence>
<dbReference type="EMBL" id="CANTFL010000016">
    <property type="protein sequence ID" value="CAI5708708.1"/>
    <property type="molecule type" value="Genomic_DNA"/>
</dbReference>
<feature type="region of interest" description="Disordered" evidence="2">
    <location>
        <begin position="555"/>
        <end position="597"/>
    </location>
</feature>
<feature type="region of interest" description="Disordered" evidence="2">
    <location>
        <begin position="512"/>
        <end position="536"/>
    </location>
</feature>
<evidence type="ECO:0000313" key="4">
    <source>
        <dbReference type="Proteomes" id="UP001162031"/>
    </source>
</evidence>
<dbReference type="InterPro" id="IPR032675">
    <property type="entry name" value="LRR_dom_sf"/>
</dbReference>
<sequence length="758" mass="80131">MMRDVSARFKYSEREFHAQHKKRGSDSSRSSDVETKRAISGPLEAKEGVAALQVDACPSRELIHSHIRRYYRNVDGAAQVTTDYETVSARICRDLAPFTILKLGGFSLGDACTKLLGDVLAQGTSKLRTLDLGFNRLTDSGATQLADALKTNTSLESLYLSGNDIGPAGARALAEALLQNTHLRSLHLSGNNIGEEGARFLADGIAGNTSLRALYLGTNGIGSAGMRSLATALTQNTSLEELTLGQNKVGSEGVRCLASAFAAGHVALLTLELGKNGVDHEGAIALARSLCGVNRLQNLYMDHNPLGDVGASAFGALLAQNTELRVLDLSYTQMSLLGLRELSVVGLARSRALLCLLVDGHDWASTQYMKKNQHTSLIGASLATDGANNYAASCIVGAININANSVLFKLTGVELSLVVALPLPSVPSDGNRKCDAISRNELVLKSLHESRVAKQAASGVPPSHKRKTTEEAGNAAVDETRAEGVSSDPDTDAGECSLPVVQHPKFQRLEGNIKAGSSSGSLSSSNVGGSGGRSRSGSANVLLGLLPSPHYVAGSGASCSPGSSRGSSPSKTSCNRPPRVIRIPSRGSTGRLARSSGSCEMRLSLKSPRYESTMGLNVRKVVSDISKLPFDADEFNTLQAYYLGGRCTTGSNGCSNRNVDDVTGEQTLCPACKSSRLASYCRTMALLTRLEAAKQATDSVLLVLLRQLHYLVGAFQHVENAVQTIDDFLVSAHEAVDEPQQIASELRASPRGASQHTQ</sequence>
<dbReference type="PANTHER" id="PTHR24111:SF0">
    <property type="entry name" value="LEUCINE-RICH REPEAT-CONTAINING PROTEIN"/>
    <property type="match status" value="1"/>
</dbReference>